<dbReference type="Gene3D" id="3.30.70.270">
    <property type="match status" value="1"/>
</dbReference>
<proteinExistence type="predicted"/>
<sequence length="111" mass="13022">MYGTARAPAIWQREFENILKDTQGVSVFLDDIKMTGPDDNTHLKRLEEVLGRLTNHNIRVNYDKCQFFAEQIEYCGYIIDKFGIHKTKEKMDAIQNAKVFLTKRKSEHLWG</sequence>
<keyword evidence="3" id="KW-1185">Reference proteome</keyword>
<evidence type="ECO:0000313" key="3">
    <source>
        <dbReference type="Proteomes" id="UP001458880"/>
    </source>
</evidence>
<dbReference type="AlphaFoldDB" id="A0AAW1L7W8"/>
<reference evidence="2 3" key="1">
    <citation type="journal article" date="2024" name="BMC Genomics">
        <title>De novo assembly and annotation of Popillia japonica's genome with initial clues to its potential as an invasive pest.</title>
        <authorList>
            <person name="Cucini C."/>
            <person name="Boschi S."/>
            <person name="Funari R."/>
            <person name="Cardaioli E."/>
            <person name="Iannotti N."/>
            <person name="Marturano G."/>
            <person name="Paoli F."/>
            <person name="Bruttini M."/>
            <person name="Carapelli A."/>
            <person name="Frati F."/>
            <person name="Nardi F."/>
        </authorList>
    </citation>
    <scope>NUCLEOTIDE SEQUENCE [LARGE SCALE GENOMIC DNA]</scope>
    <source>
        <strain evidence="2">DMR45628</strain>
    </source>
</reference>
<dbReference type="Pfam" id="PF00078">
    <property type="entry name" value="RVT_1"/>
    <property type="match status" value="1"/>
</dbReference>
<dbReference type="InterPro" id="IPR043502">
    <property type="entry name" value="DNA/RNA_pol_sf"/>
</dbReference>
<evidence type="ECO:0000259" key="1">
    <source>
        <dbReference type="Pfam" id="PF00078"/>
    </source>
</evidence>
<feature type="domain" description="Reverse transcriptase" evidence="1">
    <location>
        <begin position="3"/>
        <end position="79"/>
    </location>
</feature>
<dbReference type="FunFam" id="3.30.70.270:FF:000003">
    <property type="entry name" value="Transposon Ty3-G Gag-Pol polyprotein"/>
    <property type="match status" value="1"/>
</dbReference>
<keyword evidence="2" id="KW-0695">RNA-directed DNA polymerase</keyword>
<dbReference type="PANTHER" id="PTHR37984:SF5">
    <property type="entry name" value="PROTEIN NYNRIN-LIKE"/>
    <property type="match status" value="1"/>
</dbReference>
<keyword evidence="2" id="KW-0808">Transferase</keyword>
<accession>A0AAW1L7W8</accession>
<gene>
    <name evidence="2" type="ORF">QE152_g15799</name>
</gene>
<protein>
    <submittedName>
        <fullName evidence="2">Reverse transcriptase (RNA-dependent DNA polymerase)</fullName>
    </submittedName>
</protein>
<dbReference type="SUPFAM" id="SSF56672">
    <property type="entry name" value="DNA/RNA polymerases"/>
    <property type="match status" value="1"/>
</dbReference>
<name>A0AAW1L7W8_POPJA</name>
<comment type="caution">
    <text evidence="2">The sequence shown here is derived from an EMBL/GenBank/DDBJ whole genome shotgun (WGS) entry which is preliminary data.</text>
</comment>
<dbReference type="EMBL" id="JASPKY010000158">
    <property type="protein sequence ID" value="KAK9729700.1"/>
    <property type="molecule type" value="Genomic_DNA"/>
</dbReference>
<organism evidence="2 3">
    <name type="scientific">Popillia japonica</name>
    <name type="common">Japanese beetle</name>
    <dbReference type="NCBI Taxonomy" id="7064"/>
    <lineage>
        <taxon>Eukaryota</taxon>
        <taxon>Metazoa</taxon>
        <taxon>Ecdysozoa</taxon>
        <taxon>Arthropoda</taxon>
        <taxon>Hexapoda</taxon>
        <taxon>Insecta</taxon>
        <taxon>Pterygota</taxon>
        <taxon>Neoptera</taxon>
        <taxon>Endopterygota</taxon>
        <taxon>Coleoptera</taxon>
        <taxon>Polyphaga</taxon>
        <taxon>Scarabaeiformia</taxon>
        <taxon>Scarabaeidae</taxon>
        <taxon>Rutelinae</taxon>
        <taxon>Popillia</taxon>
    </lineage>
</organism>
<dbReference type="GO" id="GO:0003964">
    <property type="term" value="F:RNA-directed DNA polymerase activity"/>
    <property type="evidence" value="ECO:0007669"/>
    <property type="project" value="UniProtKB-KW"/>
</dbReference>
<dbReference type="Proteomes" id="UP001458880">
    <property type="component" value="Unassembled WGS sequence"/>
</dbReference>
<dbReference type="InterPro" id="IPR000477">
    <property type="entry name" value="RT_dom"/>
</dbReference>
<dbReference type="InterPro" id="IPR043128">
    <property type="entry name" value="Rev_trsase/Diguanyl_cyclase"/>
</dbReference>
<dbReference type="InterPro" id="IPR050951">
    <property type="entry name" value="Retrovirus_Pol_polyprotein"/>
</dbReference>
<evidence type="ECO:0000313" key="2">
    <source>
        <dbReference type="EMBL" id="KAK9729700.1"/>
    </source>
</evidence>
<dbReference type="PANTHER" id="PTHR37984">
    <property type="entry name" value="PROTEIN CBG26694"/>
    <property type="match status" value="1"/>
</dbReference>
<keyword evidence="2" id="KW-0548">Nucleotidyltransferase</keyword>